<proteinExistence type="predicted"/>
<dbReference type="AlphaFoldDB" id="A0A8S2S8R0"/>
<protein>
    <submittedName>
        <fullName evidence="1">Uncharacterized protein</fullName>
    </submittedName>
</protein>
<organism evidence="1 2">
    <name type="scientific">Rotaria magnacalcarata</name>
    <dbReference type="NCBI Taxonomy" id="392030"/>
    <lineage>
        <taxon>Eukaryota</taxon>
        <taxon>Metazoa</taxon>
        <taxon>Spiralia</taxon>
        <taxon>Gnathifera</taxon>
        <taxon>Rotifera</taxon>
        <taxon>Eurotatoria</taxon>
        <taxon>Bdelloidea</taxon>
        <taxon>Philodinida</taxon>
        <taxon>Philodinidae</taxon>
        <taxon>Rotaria</taxon>
    </lineage>
</organism>
<reference evidence="1" key="1">
    <citation type="submission" date="2021-02" db="EMBL/GenBank/DDBJ databases">
        <authorList>
            <person name="Nowell W R."/>
        </authorList>
    </citation>
    <scope>NUCLEOTIDE SEQUENCE</scope>
</reference>
<comment type="caution">
    <text evidence="1">The sequence shown here is derived from an EMBL/GenBank/DDBJ whole genome shotgun (WGS) entry which is preliminary data.</text>
</comment>
<gene>
    <name evidence="1" type="ORF">BYL167_LOCUS24209</name>
</gene>
<accession>A0A8S2S8R0</accession>
<dbReference type="Proteomes" id="UP000681967">
    <property type="component" value="Unassembled WGS sequence"/>
</dbReference>
<sequence>PNLALQRSKLVMIPHSVLHIRNYRGIISIKNNTQRPKTIPRYTRLGFISPSAEDFDMNVIP</sequence>
<evidence type="ECO:0000313" key="1">
    <source>
        <dbReference type="EMBL" id="CAF4216626.1"/>
    </source>
</evidence>
<dbReference type="EMBL" id="CAJOBH010020150">
    <property type="protein sequence ID" value="CAF4216626.1"/>
    <property type="molecule type" value="Genomic_DNA"/>
</dbReference>
<evidence type="ECO:0000313" key="2">
    <source>
        <dbReference type="Proteomes" id="UP000681967"/>
    </source>
</evidence>
<feature type="non-terminal residue" evidence="1">
    <location>
        <position position="1"/>
    </location>
</feature>
<name>A0A8S2S8R0_9BILA</name>